<dbReference type="Gramene" id="A03p65750.2_BraZ1">
    <property type="protein sequence ID" value="A03p65750.2_BraZ1.CDS"/>
    <property type="gene ID" value="A03g65750.2_BraZ1"/>
</dbReference>
<feature type="compositionally biased region" description="Polar residues" evidence="1">
    <location>
        <begin position="117"/>
        <end position="142"/>
    </location>
</feature>
<protein>
    <submittedName>
        <fullName evidence="2">Uncharacterized protein</fullName>
    </submittedName>
</protein>
<feature type="region of interest" description="Disordered" evidence="1">
    <location>
        <begin position="117"/>
        <end position="184"/>
    </location>
</feature>
<accession>A0A3P6AIX3</accession>
<organism evidence="3">
    <name type="scientific">Brassica campestris</name>
    <name type="common">Field mustard</name>
    <dbReference type="NCBI Taxonomy" id="3711"/>
    <lineage>
        <taxon>Eukaryota</taxon>
        <taxon>Viridiplantae</taxon>
        <taxon>Streptophyta</taxon>
        <taxon>Embryophyta</taxon>
        <taxon>Tracheophyta</taxon>
        <taxon>Spermatophyta</taxon>
        <taxon>Magnoliopsida</taxon>
        <taxon>eudicotyledons</taxon>
        <taxon>Gunneridae</taxon>
        <taxon>Pentapetalae</taxon>
        <taxon>rosids</taxon>
        <taxon>malvids</taxon>
        <taxon>Brassicales</taxon>
        <taxon>Brassicaceae</taxon>
        <taxon>Brassiceae</taxon>
        <taxon>Brassica</taxon>
    </lineage>
</organism>
<dbReference type="EMBL" id="LS974619">
    <property type="protein sequence ID" value="CAG7885232.1"/>
    <property type="molecule type" value="Genomic_DNA"/>
</dbReference>
<evidence type="ECO:0000313" key="3">
    <source>
        <dbReference type="EMBL" id="VDC84248.1"/>
    </source>
</evidence>
<dbReference type="AlphaFoldDB" id="A0A3P6AIX3"/>
<reference evidence="3" key="1">
    <citation type="submission" date="2018-11" db="EMBL/GenBank/DDBJ databases">
        <authorList>
            <consortium name="Genoscope - CEA"/>
            <person name="William W."/>
        </authorList>
    </citation>
    <scope>NUCLEOTIDE SEQUENCE</scope>
</reference>
<feature type="compositionally biased region" description="Basic and acidic residues" evidence="1">
    <location>
        <begin position="51"/>
        <end position="65"/>
    </location>
</feature>
<dbReference type="PANTHER" id="PTHR34660">
    <property type="entry name" value="MYB-LIKE PROTEIN X"/>
    <property type="match status" value="1"/>
</dbReference>
<name>A0A3P6AIX3_BRACM</name>
<gene>
    <name evidence="3" type="ORF">BRAA03T15466Z</name>
    <name evidence="2" type="ORF">BRAPAZ1V2_A03P65750.2</name>
</gene>
<sequence length="364" mass="42235">MSRCFPFPPPGYVVNGIRDEAMIESIKGGEEKCDKEVRRKDRKRDKKEKKDKKGDKEKKDKEKKDKKDKKRKEREGESEKHSHKRRRKEEVVAKDVQNIQKVDVFGKLKESEINCLEKSSLTVEPELVQSTSQNSCDSTLNSNEKDKKQPFNGRHNSNELPKEEMEMQMQPLDGSRHNNNDSESIIRIRLPIRRPKDPEVMMMMTNKDQPCPSRDIKLDSLVTKEQPQQRPCSTSAPEQAKRKKHTSSRKHKEKKVPSSTQETYQPSSLCRLCPPSVAEHFLNVVENWVPNTIESRVELTNSEDEDESWWLVKKKPSSHKIDTCKQLNRNNETKEVVISSSIAWPRASLLPETDVYALPYTVPF</sequence>
<feature type="compositionally biased region" description="Basic residues" evidence="1">
    <location>
        <begin position="241"/>
        <end position="254"/>
    </location>
</feature>
<evidence type="ECO:0000256" key="1">
    <source>
        <dbReference type="SAM" id="MobiDB-lite"/>
    </source>
</evidence>
<feature type="compositionally biased region" description="Basic and acidic residues" evidence="1">
    <location>
        <begin position="156"/>
        <end position="165"/>
    </location>
</feature>
<feature type="compositionally biased region" description="Basic and acidic residues" evidence="1">
    <location>
        <begin position="174"/>
        <end position="184"/>
    </location>
</feature>
<evidence type="ECO:0000313" key="2">
    <source>
        <dbReference type="EMBL" id="CAG7885232.1"/>
    </source>
</evidence>
<dbReference type="Proteomes" id="UP000694005">
    <property type="component" value="Chromosome A03"/>
</dbReference>
<feature type="compositionally biased region" description="Polar residues" evidence="1">
    <location>
        <begin position="223"/>
        <end position="237"/>
    </location>
</feature>
<feature type="region of interest" description="Disordered" evidence="1">
    <location>
        <begin position="221"/>
        <end position="267"/>
    </location>
</feature>
<feature type="compositionally biased region" description="Basic and acidic residues" evidence="1">
    <location>
        <begin position="24"/>
        <end position="39"/>
    </location>
</feature>
<feature type="compositionally biased region" description="Polar residues" evidence="1">
    <location>
        <begin position="257"/>
        <end position="267"/>
    </location>
</feature>
<dbReference type="PANTHER" id="PTHR34660:SF9">
    <property type="entry name" value="DNA BINDING PROTEIN"/>
    <property type="match status" value="1"/>
</dbReference>
<feature type="compositionally biased region" description="Basic residues" evidence="1">
    <location>
        <begin position="40"/>
        <end position="50"/>
    </location>
</feature>
<dbReference type="EMBL" id="LR031572">
    <property type="protein sequence ID" value="VDC84248.1"/>
    <property type="molecule type" value="Genomic_DNA"/>
</dbReference>
<feature type="region of interest" description="Disordered" evidence="1">
    <location>
        <begin position="24"/>
        <end position="96"/>
    </location>
</feature>
<proteinExistence type="predicted"/>